<evidence type="ECO:0000313" key="3">
    <source>
        <dbReference type="Proteomes" id="UP000760545"/>
    </source>
</evidence>
<protein>
    <recommendedName>
        <fullName evidence="1">RadC-like JAB domain-containing protein</fullName>
    </recommendedName>
</protein>
<dbReference type="EMBL" id="JAAVJS010000680">
    <property type="protein sequence ID" value="NJX17474.1"/>
    <property type="molecule type" value="Genomic_DNA"/>
</dbReference>
<dbReference type="RefSeq" id="WP_280818726.1">
    <property type="nucleotide sequence ID" value="NZ_JAAVJS010000680.1"/>
</dbReference>
<accession>A0ABX1DKC8</accession>
<gene>
    <name evidence="2" type="ORF">HC176_18550</name>
</gene>
<evidence type="ECO:0000259" key="1">
    <source>
        <dbReference type="Pfam" id="PF04002"/>
    </source>
</evidence>
<feature type="domain" description="RadC-like JAB" evidence="1">
    <location>
        <begin position="2"/>
        <end position="26"/>
    </location>
</feature>
<dbReference type="Proteomes" id="UP000760545">
    <property type="component" value="Unassembled WGS sequence"/>
</dbReference>
<sequence>ESLDIKVLDHVIVTEKSYFSFADEGLL</sequence>
<proteinExistence type="predicted"/>
<dbReference type="Pfam" id="PF04002">
    <property type="entry name" value="RadC"/>
    <property type="match status" value="1"/>
</dbReference>
<dbReference type="Gene3D" id="3.40.140.10">
    <property type="entry name" value="Cytidine Deaminase, domain 2"/>
    <property type="match status" value="1"/>
</dbReference>
<name>A0ABX1DKC8_9FLAO</name>
<comment type="caution">
    <text evidence="2">The sequence shown here is derived from an EMBL/GenBank/DDBJ whole genome shotgun (WGS) entry which is preliminary data.</text>
</comment>
<organism evidence="2 3">
    <name type="scientific">Tamlana crocina</name>
    <dbReference type="NCBI Taxonomy" id="393006"/>
    <lineage>
        <taxon>Bacteria</taxon>
        <taxon>Pseudomonadati</taxon>
        <taxon>Bacteroidota</taxon>
        <taxon>Flavobacteriia</taxon>
        <taxon>Flavobacteriales</taxon>
        <taxon>Flavobacteriaceae</taxon>
        <taxon>Tamlana</taxon>
    </lineage>
</organism>
<reference evidence="2 3" key="1">
    <citation type="submission" date="2020-03" db="EMBL/GenBank/DDBJ databases">
        <title>Tamlana sp. nov, isolated from XXX.</title>
        <authorList>
            <person name="Cao W.R."/>
        </authorList>
    </citation>
    <scope>NUCLEOTIDE SEQUENCE [LARGE SCALE GENOMIC DNA]</scope>
    <source>
        <strain evidence="2 3">HST1-43</strain>
    </source>
</reference>
<evidence type="ECO:0000313" key="2">
    <source>
        <dbReference type="EMBL" id="NJX17474.1"/>
    </source>
</evidence>
<dbReference type="InterPro" id="IPR025657">
    <property type="entry name" value="RadC_JAB"/>
</dbReference>
<feature type="non-terminal residue" evidence="2">
    <location>
        <position position="1"/>
    </location>
</feature>
<keyword evidence="3" id="KW-1185">Reference proteome</keyword>